<accession>A0A4D7CV74</accession>
<dbReference type="InterPro" id="IPR009996">
    <property type="entry name" value="YycH"/>
</dbReference>
<sequence>MGLNWSYKLVRTLLILMIGISIFLSSLIWAQSSRTSVGNYADNVTTTIKAFAEKEVFVPVRLVRHLPDDKLLYTNRESIMQKVTEELSTLDYDLIKQEAIADNEAYREFVAKKGTIELMFGDLLNLPYFLSAFDFKIAADDHLMFNRMILNYQDETLSFLNDEDYTIWTSHYQGSLASFRELILDKNTEYFEVESKTNFGDRIFYNITSEIKLKKYSYILETQAYSVFSKLLFEPGQDIIPSDDASKNLYFSTAKGQSLAIENQTGVIKFENPAGIEEEKNSDEELATNIYGRTFDYLNKLGKMIGNIHYFETNNSQVVYRQYVEGYPIFSDFERGRVTVTESNQETTMKMNQNTILVPIPLDEEVQVANTNEVVEQLRLAGVNFDLVSGMQIGYTWLNEPGQDKQIVNLSPEWYIKYQGGWETVSTVIQSVTEGGEV</sequence>
<dbReference type="Pfam" id="PF07435">
    <property type="entry name" value="YycH"/>
    <property type="match status" value="1"/>
</dbReference>
<keyword evidence="1" id="KW-0812">Transmembrane</keyword>
<dbReference type="CDD" id="cd15787">
    <property type="entry name" value="YycH_N"/>
    <property type="match status" value="1"/>
</dbReference>
<evidence type="ECO:0000256" key="1">
    <source>
        <dbReference type="SAM" id="Phobius"/>
    </source>
</evidence>
<proteinExistence type="predicted"/>
<dbReference type="InterPro" id="IPR042274">
    <property type="entry name" value="YycH/YycI_2"/>
</dbReference>
<feature type="transmembrane region" description="Helical" evidence="1">
    <location>
        <begin position="12"/>
        <end position="30"/>
    </location>
</feature>
<protein>
    <recommendedName>
        <fullName evidence="2">Regulatory protein YycH domain-containing protein</fullName>
    </recommendedName>
</protein>
<reference evidence="3 4" key="1">
    <citation type="submission" date="2019-04" db="EMBL/GenBank/DDBJ databases">
        <title>Vagococcus sp. nov., isolated from faeces of yaks (Bos grunniens).</title>
        <authorList>
            <person name="Ge Y."/>
        </authorList>
    </citation>
    <scope>NUCLEOTIDE SEQUENCE [LARGE SCALE GENOMIC DNA]</scope>
    <source>
        <strain evidence="3 4">MN-17</strain>
    </source>
</reference>
<dbReference type="KEGG" id="vao:FA707_10185"/>
<keyword evidence="4" id="KW-1185">Reference proteome</keyword>
<feature type="domain" description="Regulatory protein YycH" evidence="2">
    <location>
        <begin position="13"/>
        <end position="431"/>
    </location>
</feature>
<dbReference type="RefSeq" id="WP_136954096.1">
    <property type="nucleotide sequence ID" value="NZ_CP039712.1"/>
</dbReference>
<keyword evidence="1" id="KW-0472">Membrane</keyword>
<dbReference type="Gene3D" id="3.30.310.160">
    <property type="entry name" value="YycH protein, domain 2"/>
    <property type="match status" value="1"/>
</dbReference>
<organism evidence="3 4">
    <name type="scientific">Vagococcus zengguangii</name>
    <dbReference type="NCBI Taxonomy" id="2571750"/>
    <lineage>
        <taxon>Bacteria</taxon>
        <taxon>Bacillati</taxon>
        <taxon>Bacillota</taxon>
        <taxon>Bacilli</taxon>
        <taxon>Lactobacillales</taxon>
        <taxon>Enterococcaceae</taxon>
        <taxon>Vagococcus</taxon>
    </lineage>
</organism>
<dbReference type="EMBL" id="CP039712">
    <property type="protein sequence ID" value="QCI87274.1"/>
    <property type="molecule type" value="Genomic_DNA"/>
</dbReference>
<dbReference type="Proteomes" id="UP000298615">
    <property type="component" value="Chromosome"/>
</dbReference>
<gene>
    <name evidence="3" type="ORF">FA707_10185</name>
</gene>
<evidence type="ECO:0000313" key="4">
    <source>
        <dbReference type="Proteomes" id="UP000298615"/>
    </source>
</evidence>
<evidence type="ECO:0000313" key="3">
    <source>
        <dbReference type="EMBL" id="QCI87274.1"/>
    </source>
</evidence>
<evidence type="ECO:0000259" key="2">
    <source>
        <dbReference type="Pfam" id="PF07435"/>
    </source>
</evidence>
<keyword evidence="1" id="KW-1133">Transmembrane helix</keyword>
<name>A0A4D7CV74_9ENTE</name>
<dbReference type="AlphaFoldDB" id="A0A4D7CV74"/>